<keyword evidence="4" id="KW-0238">DNA-binding</keyword>
<evidence type="ECO:0000313" key="9">
    <source>
        <dbReference type="EMBL" id="PSN61401.1"/>
    </source>
</evidence>
<gene>
    <name evidence="9" type="ORF">BS50DRAFT_504474</name>
</gene>
<keyword evidence="3" id="KW-0805">Transcription regulation</keyword>
<evidence type="ECO:0000256" key="7">
    <source>
        <dbReference type="SAM" id="MobiDB-lite"/>
    </source>
</evidence>
<dbReference type="GO" id="GO:0043565">
    <property type="term" value="F:sequence-specific DNA binding"/>
    <property type="evidence" value="ECO:0007669"/>
    <property type="project" value="TreeGrafter"/>
</dbReference>
<dbReference type="SUPFAM" id="SSF54616">
    <property type="entry name" value="DNA-binding domain of Mlu1-box binding protein MBP1"/>
    <property type="match status" value="1"/>
</dbReference>
<evidence type="ECO:0000256" key="1">
    <source>
        <dbReference type="ARBA" id="ARBA00007247"/>
    </source>
</evidence>
<feature type="region of interest" description="Disordered" evidence="7">
    <location>
        <begin position="1"/>
        <end position="42"/>
    </location>
</feature>
<feature type="compositionally biased region" description="Polar residues" evidence="7">
    <location>
        <begin position="426"/>
        <end position="437"/>
    </location>
</feature>
<dbReference type="EMBL" id="KZ678144">
    <property type="protein sequence ID" value="PSN61401.1"/>
    <property type="molecule type" value="Genomic_DNA"/>
</dbReference>
<dbReference type="PANTHER" id="PTHR47792">
    <property type="entry name" value="PROTEIN SOK2-RELATED"/>
    <property type="match status" value="1"/>
</dbReference>
<sequence length="631" mass="67449">MSAATAHAPASAAPSSLAHYNTYPPQNSMIQPGPQYNPAPPGYPQYGYANGVPSQLPASSSMSNAMVPQAIQLPAMSAAAPASSLPGSQSYQGHTFDHTGQIAPPGMKPRVTATLWEDEGSLCFQVEAKGVCVARREDNHMINGTKLLNVAGMTRGRRDGILKSEKTRHVVKIGPMHLKGVWIPFERALEFANKEKITESLYPLFVHDIGALLYHPSNQTRASVGSAAMAAVDRNRRPDPMQTQRYLTGPTTTQPPSLHHHHSMSNPIGAAMSQPPHAIQPHPSSGRPGIDRAHTFPTPPTSASSIMGMGNQGSSYEWNGTNVQNVPGNQPLSIDTGLSNTRSVPTTPASTPPGNVQPGMSYPTAQSYDGSRPMYSAPPAQAPQYAQSQQMMGYRPPVQDGAYPKTEMAPPRAPDQGDVKPVDSMVPQSDEQVNPSQGDHEGDPDGQNEYTHTNAPFNGSRAPYGYNSNTVPGPIHPEHPHLSPEMTGSPHQNGSGRATPRTTATGQTQWTQGYPTPQRQPAPSSNLYSVMSDTRGTTNGNAPPESYAPPGAVPQYPSQAYAASNGVPAPGKRGRDDEDHDPYRPDSVQGDDMDGLKRRKTMDGGAVGAPYARDPNPGLQRAHTISQRTRR</sequence>
<evidence type="ECO:0000313" key="10">
    <source>
        <dbReference type="Proteomes" id="UP000240883"/>
    </source>
</evidence>
<feature type="compositionally biased region" description="Polar residues" evidence="7">
    <location>
        <begin position="514"/>
        <end position="541"/>
    </location>
</feature>
<keyword evidence="10" id="KW-1185">Reference proteome</keyword>
<comment type="similarity">
    <text evidence="1">Belongs to the EFG1/PHD1/stuA family.</text>
</comment>
<dbReference type="Pfam" id="PF04383">
    <property type="entry name" value="KilA-N"/>
    <property type="match status" value="1"/>
</dbReference>
<evidence type="ECO:0000256" key="5">
    <source>
        <dbReference type="ARBA" id="ARBA00023163"/>
    </source>
</evidence>
<evidence type="ECO:0000256" key="4">
    <source>
        <dbReference type="ARBA" id="ARBA00023125"/>
    </source>
</evidence>
<dbReference type="InterPro" id="IPR036887">
    <property type="entry name" value="HTH_APSES_sf"/>
</dbReference>
<feature type="region of interest" description="Disordered" evidence="7">
    <location>
        <begin position="229"/>
        <end position="631"/>
    </location>
</feature>
<dbReference type="PANTHER" id="PTHR47792:SF1">
    <property type="entry name" value="PROTEIN SOK2-RELATED"/>
    <property type="match status" value="1"/>
</dbReference>
<feature type="domain" description="HTH APSES-type" evidence="8">
    <location>
        <begin position="110"/>
        <end position="216"/>
    </location>
</feature>
<dbReference type="GO" id="GO:0045944">
    <property type="term" value="P:positive regulation of transcription by RNA polymerase II"/>
    <property type="evidence" value="ECO:0007669"/>
    <property type="project" value="TreeGrafter"/>
</dbReference>
<dbReference type="GO" id="GO:0003700">
    <property type="term" value="F:DNA-binding transcription factor activity"/>
    <property type="evidence" value="ECO:0007669"/>
    <property type="project" value="TreeGrafter"/>
</dbReference>
<name>A0A2T2N7G7_CORCC</name>
<dbReference type="Proteomes" id="UP000240883">
    <property type="component" value="Unassembled WGS sequence"/>
</dbReference>
<organism evidence="9 10">
    <name type="scientific">Corynespora cassiicola Philippines</name>
    <dbReference type="NCBI Taxonomy" id="1448308"/>
    <lineage>
        <taxon>Eukaryota</taxon>
        <taxon>Fungi</taxon>
        <taxon>Dikarya</taxon>
        <taxon>Ascomycota</taxon>
        <taxon>Pezizomycotina</taxon>
        <taxon>Dothideomycetes</taxon>
        <taxon>Pleosporomycetidae</taxon>
        <taxon>Pleosporales</taxon>
        <taxon>Corynesporascaceae</taxon>
        <taxon>Corynespora</taxon>
    </lineage>
</organism>
<dbReference type="SMART" id="SM01252">
    <property type="entry name" value="KilA-N"/>
    <property type="match status" value="1"/>
</dbReference>
<dbReference type="Gene3D" id="3.10.260.10">
    <property type="entry name" value="Transcription regulator HTH, APSES-type DNA-binding domain"/>
    <property type="match status" value="1"/>
</dbReference>
<accession>A0A2T2N7G7</accession>
<dbReference type="OrthoDB" id="5407653at2759"/>
<protein>
    <submittedName>
        <fullName evidence="9">Apses-domain-containing protein</fullName>
    </submittedName>
</protein>
<dbReference type="PROSITE" id="PS51299">
    <property type="entry name" value="HTH_APSES"/>
    <property type="match status" value="1"/>
</dbReference>
<feature type="compositionally biased region" description="Low complexity" evidence="7">
    <location>
        <begin position="1"/>
        <end position="19"/>
    </location>
</feature>
<reference evidence="9 10" key="1">
    <citation type="journal article" date="2018" name="Front. Microbiol.">
        <title>Genome-Wide Analysis of Corynespora cassiicola Leaf Fall Disease Putative Effectors.</title>
        <authorList>
            <person name="Lopez D."/>
            <person name="Ribeiro S."/>
            <person name="Label P."/>
            <person name="Fumanal B."/>
            <person name="Venisse J.S."/>
            <person name="Kohler A."/>
            <person name="de Oliveira R.R."/>
            <person name="Labutti K."/>
            <person name="Lipzen A."/>
            <person name="Lail K."/>
            <person name="Bauer D."/>
            <person name="Ohm R.A."/>
            <person name="Barry K.W."/>
            <person name="Spatafora J."/>
            <person name="Grigoriev I.V."/>
            <person name="Martin F.M."/>
            <person name="Pujade-Renaud V."/>
        </authorList>
    </citation>
    <scope>NUCLEOTIDE SEQUENCE [LARGE SCALE GENOMIC DNA]</scope>
    <source>
        <strain evidence="9 10">Philippines</strain>
    </source>
</reference>
<dbReference type="AlphaFoldDB" id="A0A2T2N7G7"/>
<evidence type="ECO:0000256" key="3">
    <source>
        <dbReference type="ARBA" id="ARBA00023015"/>
    </source>
</evidence>
<feature type="region of interest" description="Disordered" evidence="7">
    <location>
        <begin position="82"/>
        <end position="104"/>
    </location>
</feature>
<keyword evidence="5" id="KW-0804">Transcription</keyword>
<dbReference type="InterPro" id="IPR018004">
    <property type="entry name" value="KilA/APSES_HTH"/>
</dbReference>
<feature type="compositionally biased region" description="Low complexity" evidence="7">
    <location>
        <begin position="496"/>
        <end position="513"/>
    </location>
</feature>
<feature type="compositionally biased region" description="Basic and acidic residues" evidence="7">
    <location>
        <begin position="573"/>
        <end position="584"/>
    </location>
</feature>
<dbReference type="InterPro" id="IPR029790">
    <property type="entry name" value="EFG1/Phd1/StuA"/>
</dbReference>
<evidence type="ECO:0000256" key="2">
    <source>
        <dbReference type="ARBA" id="ARBA00022969"/>
    </source>
</evidence>
<feature type="compositionally biased region" description="Polar residues" evidence="7">
    <location>
        <begin position="241"/>
        <end position="256"/>
    </location>
</feature>
<evidence type="ECO:0000259" key="8">
    <source>
        <dbReference type="PROSITE" id="PS51299"/>
    </source>
</evidence>
<dbReference type="FunFam" id="3.10.260.10:FF:000003">
    <property type="entry name" value="Ascospore maturation 1 protein"/>
    <property type="match status" value="1"/>
</dbReference>
<keyword evidence="2" id="KW-0749">Sporulation</keyword>
<proteinExistence type="inferred from homology"/>
<feature type="compositionally biased region" description="Polar residues" evidence="7">
    <location>
        <begin position="448"/>
        <end position="457"/>
    </location>
</feature>
<feature type="compositionally biased region" description="Low complexity" evidence="7">
    <location>
        <begin position="373"/>
        <end position="392"/>
    </location>
</feature>
<keyword evidence="6" id="KW-0183">Conidiation</keyword>
<dbReference type="GO" id="GO:0030435">
    <property type="term" value="P:sporulation resulting in formation of a cellular spore"/>
    <property type="evidence" value="ECO:0007669"/>
    <property type="project" value="UniProtKB-KW"/>
</dbReference>
<dbReference type="STRING" id="1448308.A0A2T2N7G7"/>
<feature type="compositionally biased region" description="Polar residues" evidence="7">
    <location>
        <begin position="312"/>
        <end position="354"/>
    </location>
</feature>
<dbReference type="GO" id="GO:0048315">
    <property type="term" value="P:conidium formation"/>
    <property type="evidence" value="ECO:0007669"/>
    <property type="project" value="UniProtKB-KW"/>
</dbReference>
<evidence type="ECO:0000256" key="6">
    <source>
        <dbReference type="ARBA" id="ARBA00023321"/>
    </source>
</evidence>
<dbReference type="InterPro" id="IPR003163">
    <property type="entry name" value="Tscrpt_reg_HTH_APSES-type"/>
</dbReference>
<dbReference type="GO" id="GO:0005634">
    <property type="term" value="C:nucleus"/>
    <property type="evidence" value="ECO:0007669"/>
    <property type="project" value="TreeGrafter"/>
</dbReference>